<dbReference type="AlphaFoldDB" id="A0A4R4DSV0"/>
<proteinExistence type="predicted"/>
<protein>
    <submittedName>
        <fullName evidence="1">Uncharacterized protein</fullName>
    </submittedName>
</protein>
<accession>A0A4R4DSV0</accession>
<organism evidence="1 2">
    <name type="scientific">Roseicella aquatilis</name>
    <dbReference type="NCBI Taxonomy" id="2527868"/>
    <lineage>
        <taxon>Bacteria</taxon>
        <taxon>Pseudomonadati</taxon>
        <taxon>Pseudomonadota</taxon>
        <taxon>Alphaproteobacteria</taxon>
        <taxon>Acetobacterales</taxon>
        <taxon>Roseomonadaceae</taxon>
        <taxon>Roseicella</taxon>
    </lineage>
</organism>
<name>A0A4R4DSV0_9PROT</name>
<evidence type="ECO:0000313" key="1">
    <source>
        <dbReference type="EMBL" id="TCZ64900.1"/>
    </source>
</evidence>
<dbReference type="EMBL" id="SKBM01000004">
    <property type="protein sequence ID" value="TCZ64900.1"/>
    <property type="molecule type" value="Genomic_DNA"/>
</dbReference>
<dbReference type="OrthoDB" id="5801444at2"/>
<sequence length="221" mass="24712">MRRRGLIGLAAMAPWLAAAETVPPLSDAQVLLFETPHLAVLRPPLRLEYSFLREEDGRTPVRDTIRLEIRAAEEEGRRDVRPEFLTGPRALHYPEARGFRGNPLLLYALDRDARELSAATGGSMGWFRNRIRQSLVTATARRVAVPFEGRAVEASEIELLPFAGEPRARRYQERRFTFLLAEAVPGWLLAIRTELPAGEAGGAVREAIAFEASQPLPEHAR</sequence>
<evidence type="ECO:0000313" key="2">
    <source>
        <dbReference type="Proteomes" id="UP000295023"/>
    </source>
</evidence>
<reference evidence="1 2" key="1">
    <citation type="submission" date="2019-03" db="EMBL/GenBank/DDBJ databases">
        <title>Paracraurococcus aquatilis NE82 genome sequence.</title>
        <authorList>
            <person name="Zhao Y."/>
            <person name="Du Z."/>
        </authorList>
    </citation>
    <scope>NUCLEOTIDE SEQUENCE [LARGE SCALE GENOMIC DNA]</scope>
    <source>
        <strain evidence="1 2">NE82</strain>
    </source>
</reference>
<comment type="caution">
    <text evidence="1">The sequence shown here is derived from an EMBL/GenBank/DDBJ whole genome shotgun (WGS) entry which is preliminary data.</text>
</comment>
<keyword evidence="2" id="KW-1185">Reference proteome</keyword>
<gene>
    <name evidence="1" type="ORF">EXY23_05885</name>
</gene>
<dbReference type="Proteomes" id="UP000295023">
    <property type="component" value="Unassembled WGS sequence"/>
</dbReference>
<dbReference type="RefSeq" id="WP_132285552.1">
    <property type="nucleotide sequence ID" value="NZ_SKBM01000004.1"/>
</dbReference>